<dbReference type="Gene3D" id="2.30.29.30">
    <property type="entry name" value="Pleckstrin-homology domain (PH domain)/Phosphotyrosine-binding domain (PTB)"/>
    <property type="match status" value="1"/>
</dbReference>
<dbReference type="PANTHER" id="PTHR21399:SF0">
    <property type="entry name" value="METHYLOSOME SUBUNIT PICLN"/>
    <property type="match status" value="1"/>
</dbReference>
<evidence type="ECO:0000256" key="1">
    <source>
        <dbReference type="ARBA" id="ARBA00004123"/>
    </source>
</evidence>
<dbReference type="GO" id="GO:0034715">
    <property type="term" value="C:pICln-Sm protein complex"/>
    <property type="evidence" value="ECO:0007669"/>
    <property type="project" value="InterPro"/>
</dbReference>
<evidence type="ECO:0000313" key="10">
    <source>
        <dbReference type="Proteomes" id="UP001154078"/>
    </source>
</evidence>
<dbReference type="Pfam" id="PF03517">
    <property type="entry name" value="Voldacs"/>
    <property type="match status" value="1"/>
</dbReference>
<name>A0A9P0ARI6_BRAAE</name>
<dbReference type="Proteomes" id="UP001154078">
    <property type="component" value="Chromosome 1"/>
</dbReference>
<dbReference type="InterPro" id="IPR011993">
    <property type="entry name" value="PH-like_dom_sf"/>
</dbReference>
<organism evidence="9 10">
    <name type="scientific">Brassicogethes aeneus</name>
    <name type="common">Rape pollen beetle</name>
    <name type="synonym">Meligethes aeneus</name>
    <dbReference type="NCBI Taxonomy" id="1431903"/>
    <lineage>
        <taxon>Eukaryota</taxon>
        <taxon>Metazoa</taxon>
        <taxon>Ecdysozoa</taxon>
        <taxon>Arthropoda</taxon>
        <taxon>Hexapoda</taxon>
        <taxon>Insecta</taxon>
        <taxon>Pterygota</taxon>
        <taxon>Neoptera</taxon>
        <taxon>Endopterygota</taxon>
        <taxon>Coleoptera</taxon>
        <taxon>Polyphaga</taxon>
        <taxon>Cucujiformia</taxon>
        <taxon>Nitidulidae</taxon>
        <taxon>Meligethinae</taxon>
        <taxon>Brassicogethes</taxon>
    </lineage>
</organism>
<evidence type="ECO:0000256" key="4">
    <source>
        <dbReference type="ARBA" id="ARBA00015653"/>
    </source>
</evidence>
<dbReference type="GO" id="GO:0006821">
    <property type="term" value="P:chloride transport"/>
    <property type="evidence" value="ECO:0007669"/>
    <property type="project" value="InterPro"/>
</dbReference>
<keyword evidence="10" id="KW-1185">Reference proteome</keyword>
<dbReference type="PANTHER" id="PTHR21399">
    <property type="entry name" value="CHLORIDE CONDUCTANCE REGULATORY PROTEIN ICLN"/>
    <property type="match status" value="1"/>
</dbReference>
<dbReference type="PRINTS" id="PR01348">
    <property type="entry name" value="ICLNCHANNEL"/>
</dbReference>
<feature type="compositionally biased region" description="Basic and acidic residues" evidence="8">
    <location>
        <begin position="162"/>
        <end position="171"/>
    </location>
</feature>
<comment type="function">
    <text evidence="7">Involved in both the assembly of spliceosomal snRNPs and the methylation of Sm proteins. Chaperone that regulates the assembly of spliceosomal U1, U2, U4 and U5 small nuclear ribonucleoproteins (snRNPs), the building blocks of the spliceosome, and thereby plays an important role in the splicing of cellular pre-mRNAs. Most spliceosomal snRNPs contain a common set of Sm proteins SNRPB, SNRPD1, SNRPD2, SNRPD3, SNRPE, SNRPF and SNRPG that assemble in a heptameric protein ring on the Sm site of the small nuclear RNA to form the core snRNP (Sm core). In the cytosol, the Sm proteins SNRPD1, SNRPD2, SNRPE, SNRPF and SNRPG are trapped in an inactive 6S pICln-Sm complex by the chaperone CLNS1A that controls the assembly of the core snRNP. Dissociation by the SMN complex of CLNS1A from the trapped Sm proteins and their transfer to an SMN-Sm complex triggers the assembly of core snRNPs and their transport to the nucleus.</text>
</comment>
<dbReference type="GO" id="GO:0005829">
    <property type="term" value="C:cytosol"/>
    <property type="evidence" value="ECO:0007669"/>
    <property type="project" value="InterPro"/>
</dbReference>
<evidence type="ECO:0000256" key="3">
    <source>
        <dbReference type="ARBA" id="ARBA00007054"/>
    </source>
</evidence>
<dbReference type="GO" id="GO:0005886">
    <property type="term" value="C:plasma membrane"/>
    <property type="evidence" value="ECO:0007669"/>
    <property type="project" value="InterPro"/>
</dbReference>
<dbReference type="InterPro" id="IPR039924">
    <property type="entry name" value="ICln/Lot5/Saf5"/>
</dbReference>
<protein>
    <recommendedName>
        <fullName evidence="4">Methylosome subunit pICln</fullName>
    </recommendedName>
</protein>
<dbReference type="OrthoDB" id="19714at2759"/>
<evidence type="ECO:0000313" key="9">
    <source>
        <dbReference type="EMBL" id="CAH0546675.1"/>
    </source>
</evidence>
<dbReference type="GO" id="GO:0034709">
    <property type="term" value="C:methylosome"/>
    <property type="evidence" value="ECO:0007669"/>
    <property type="project" value="InterPro"/>
</dbReference>
<dbReference type="GO" id="GO:0045292">
    <property type="term" value="P:mRNA cis splicing, via spliceosome"/>
    <property type="evidence" value="ECO:0007669"/>
    <property type="project" value="TreeGrafter"/>
</dbReference>
<evidence type="ECO:0000256" key="8">
    <source>
        <dbReference type="SAM" id="MobiDB-lite"/>
    </source>
</evidence>
<dbReference type="GO" id="GO:0005681">
    <property type="term" value="C:spliceosomal complex"/>
    <property type="evidence" value="ECO:0007669"/>
    <property type="project" value="TreeGrafter"/>
</dbReference>
<dbReference type="GO" id="GO:0000387">
    <property type="term" value="P:spliceosomal snRNP assembly"/>
    <property type="evidence" value="ECO:0007669"/>
    <property type="project" value="InterPro"/>
</dbReference>
<accession>A0A9P0ARI6</accession>
<gene>
    <name evidence="9" type="ORF">MELIAE_LOCUS788</name>
</gene>
<evidence type="ECO:0000256" key="2">
    <source>
        <dbReference type="ARBA" id="ARBA00004496"/>
    </source>
</evidence>
<dbReference type="EMBL" id="OV121132">
    <property type="protein sequence ID" value="CAH0546675.1"/>
    <property type="molecule type" value="Genomic_DNA"/>
</dbReference>
<keyword evidence="5" id="KW-0963">Cytoplasm</keyword>
<dbReference type="InterPro" id="IPR003521">
    <property type="entry name" value="ICln"/>
</dbReference>
<feature type="compositionally biased region" description="Acidic residues" evidence="8">
    <location>
        <begin position="99"/>
        <end position="108"/>
    </location>
</feature>
<feature type="compositionally biased region" description="Acidic residues" evidence="8">
    <location>
        <begin position="193"/>
        <end position="206"/>
    </location>
</feature>
<comment type="similarity">
    <text evidence="3">Belongs to the pICln (TC 1.A.47) family.</text>
</comment>
<feature type="region of interest" description="Disordered" evidence="8">
    <location>
        <begin position="156"/>
        <end position="206"/>
    </location>
</feature>
<keyword evidence="6" id="KW-0539">Nucleus</keyword>
<evidence type="ECO:0000256" key="7">
    <source>
        <dbReference type="ARBA" id="ARBA00045890"/>
    </source>
</evidence>
<comment type="subcellular location">
    <subcellularLocation>
        <location evidence="2">Cytoplasm</location>
    </subcellularLocation>
    <subcellularLocation>
        <location evidence="1">Nucleus</location>
    </subcellularLocation>
</comment>
<evidence type="ECO:0000256" key="6">
    <source>
        <dbReference type="ARBA" id="ARBA00023242"/>
    </source>
</evidence>
<feature type="region of interest" description="Disordered" evidence="8">
    <location>
        <begin position="89"/>
        <end position="108"/>
    </location>
</feature>
<evidence type="ECO:0000256" key="5">
    <source>
        <dbReference type="ARBA" id="ARBA00022490"/>
    </source>
</evidence>
<dbReference type="AlphaFoldDB" id="A0A9P0ARI6"/>
<sequence length="206" mass="23168">MVIVNSFNQPESTIRLQQADVRAVLDKKDLGLGTLFISDSTLSWQEKDDKGFSIDFPDISLHAISRDRNLHPRDSIYIIVDSHFCLQGDDVQPQNGNGDEGDSEASEADISELILEPQNPLTIPALYETLKICQELNPDPADVDDEDDDDLYADAEMDEDEYVIRENRGAGDQDVNDLSRRLQNNSVNIQYDAGDDNQDEEYEDAD</sequence>
<proteinExistence type="inferred from homology"/>
<dbReference type="GO" id="GO:0006884">
    <property type="term" value="P:cell volume homeostasis"/>
    <property type="evidence" value="ECO:0007669"/>
    <property type="project" value="InterPro"/>
</dbReference>
<reference evidence="9" key="1">
    <citation type="submission" date="2021-12" db="EMBL/GenBank/DDBJ databases">
        <authorList>
            <person name="King R."/>
        </authorList>
    </citation>
    <scope>NUCLEOTIDE SEQUENCE</scope>
</reference>